<proteinExistence type="inferred from homology"/>
<dbReference type="InterPro" id="IPR029056">
    <property type="entry name" value="Ribokinase-like"/>
</dbReference>
<dbReference type="PANTHER" id="PTHR43085:SF1">
    <property type="entry name" value="PSEUDOURIDINE KINASE-RELATED"/>
    <property type="match status" value="1"/>
</dbReference>
<dbReference type="GO" id="GO:0005524">
    <property type="term" value="F:ATP binding"/>
    <property type="evidence" value="ECO:0007669"/>
    <property type="project" value="UniProtKB-KW"/>
</dbReference>
<evidence type="ECO:0000256" key="4">
    <source>
        <dbReference type="ARBA" id="ARBA00022777"/>
    </source>
</evidence>
<evidence type="ECO:0000313" key="8">
    <source>
        <dbReference type="EMBL" id="HGC43099.1"/>
    </source>
</evidence>
<feature type="compositionally biased region" description="Low complexity" evidence="6">
    <location>
        <begin position="311"/>
        <end position="321"/>
    </location>
</feature>
<dbReference type="GO" id="GO:0016301">
    <property type="term" value="F:kinase activity"/>
    <property type="evidence" value="ECO:0007669"/>
    <property type="project" value="UniProtKB-KW"/>
</dbReference>
<evidence type="ECO:0000256" key="6">
    <source>
        <dbReference type="SAM" id="MobiDB-lite"/>
    </source>
</evidence>
<dbReference type="PANTHER" id="PTHR43085">
    <property type="entry name" value="HEXOKINASE FAMILY MEMBER"/>
    <property type="match status" value="1"/>
</dbReference>
<gene>
    <name evidence="8" type="ORF">ENY07_07765</name>
</gene>
<accession>A0A8J4HAU8</accession>
<protein>
    <submittedName>
        <fullName evidence="8">Sugar kinase</fullName>
    </submittedName>
</protein>
<evidence type="ECO:0000256" key="2">
    <source>
        <dbReference type="ARBA" id="ARBA00022679"/>
    </source>
</evidence>
<dbReference type="InterPro" id="IPR050306">
    <property type="entry name" value="PfkB_Carbo_kinase"/>
</dbReference>
<name>A0A8J4HAU8_9PROT</name>
<dbReference type="EMBL" id="DTQM01000154">
    <property type="protein sequence ID" value="HGC43099.1"/>
    <property type="molecule type" value="Genomic_DNA"/>
</dbReference>
<dbReference type="CDD" id="cd01166">
    <property type="entry name" value="KdgK"/>
    <property type="match status" value="1"/>
</dbReference>
<dbReference type="AlphaFoldDB" id="A0A8J4HAU8"/>
<comment type="similarity">
    <text evidence="1">Belongs to the carbohydrate kinase PfkB family.</text>
</comment>
<reference evidence="8" key="1">
    <citation type="journal article" date="2020" name="mSystems">
        <title>Genome- and Community-Level Interaction Insights into Carbon Utilization and Element Cycling Functions of Hydrothermarchaeota in Hydrothermal Sediment.</title>
        <authorList>
            <person name="Zhou Z."/>
            <person name="Liu Y."/>
            <person name="Xu W."/>
            <person name="Pan J."/>
            <person name="Luo Z.H."/>
            <person name="Li M."/>
        </authorList>
    </citation>
    <scope>NUCLEOTIDE SEQUENCE</scope>
    <source>
        <strain evidence="8">SpSt-997</strain>
    </source>
</reference>
<evidence type="ECO:0000256" key="3">
    <source>
        <dbReference type="ARBA" id="ARBA00022741"/>
    </source>
</evidence>
<organism evidence="8">
    <name type="scientific">Acidicaldus sp</name>
    <dbReference type="NCBI Taxonomy" id="1872105"/>
    <lineage>
        <taxon>Bacteria</taxon>
        <taxon>Pseudomonadati</taxon>
        <taxon>Pseudomonadota</taxon>
        <taxon>Alphaproteobacteria</taxon>
        <taxon>Acetobacterales</taxon>
        <taxon>Acetobacteraceae</taxon>
        <taxon>Acidicaldus</taxon>
    </lineage>
</organism>
<feature type="compositionally biased region" description="Pro residues" evidence="6">
    <location>
        <begin position="322"/>
        <end position="331"/>
    </location>
</feature>
<dbReference type="Pfam" id="PF00294">
    <property type="entry name" value="PfkB"/>
    <property type="match status" value="1"/>
</dbReference>
<evidence type="ECO:0000256" key="5">
    <source>
        <dbReference type="ARBA" id="ARBA00022840"/>
    </source>
</evidence>
<feature type="region of interest" description="Disordered" evidence="6">
    <location>
        <begin position="305"/>
        <end position="331"/>
    </location>
</feature>
<dbReference type="InterPro" id="IPR011611">
    <property type="entry name" value="PfkB_dom"/>
</dbReference>
<dbReference type="Gene3D" id="3.40.1190.20">
    <property type="match status" value="1"/>
</dbReference>
<evidence type="ECO:0000256" key="1">
    <source>
        <dbReference type="ARBA" id="ARBA00010688"/>
    </source>
</evidence>
<evidence type="ECO:0000259" key="7">
    <source>
        <dbReference type="Pfam" id="PF00294"/>
    </source>
</evidence>
<sequence>MAEIVTIGELLVDVMAETIGQSFSEPGRYLGPYPSGAPAIFADQAALLGIPTALIATIGEDDFGTMGLRRLHRDGVETRAIRRVPDATTGIAFVTYAPDGSRRFIFHMKDAAPGRLLESDLDPTLFADCRYFHIMGSSLFSAAMIRTIRRGMEIAAEAGAGLSFDPNIREPLLGRPGVAEAIREIAGRADILMPSEADLAFLCPGATIEAAIETLLGGGTKRIFLKLGAAGSLYADRARRIATPAFRVAEVDPTGAGDCTGATFLAGLLRDLPLAELLRRANAAGALAVAARGPMEGNSDAARLDAFMARADSSPDPADGTPDPPGSLPGA</sequence>
<comment type="caution">
    <text evidence="8">The sequence shown here is derived from an EMBL/GenBank/DDBJ whole genome shotgun (WGS) entry which is preliminary data.</text>
</comment>
<keyword evidence="4 8" id="KW-0418">Kinase</keyword>
<feature type="domain" description="Carbohydrate kinase PfkB" evidence="7">
    <location>
        <begin position="1"/>
        <end position="298"/>
    </location>
</feature>
<keyword evidence="5" id="KW-0067">ATP-binding</keyword>
<keyword evidence="2" id="KW-0808">Transferase</keyword>
<dbReference type="SUPFAM" id="SSF53613">
    <property type="entry name" value="Ribokinase-like"/>
    <property type="match status" value="1"/>
</dbReference>
<keyword evidence="3" id="KW-0547">Nucleotide-binding</keyword>